<gene>
    <name evidence="3" type="primary">LOC106820490</name>
</gene>
<name>A0ABM1F7R7_PRICU</name>
<accession>A0ABM1F7R7</accession>
<feature type="domain" description="Pyruvate carboxyltransferase" evidence="1">
    <location>
        <begin position="1"/>
        <end position="86"/>
    </location>
</feature>
<feature type="non-terminal residue" evidence="3">
    <location>
        <position position="1"/>
    </location>
</feature>
<dbReference type="Proteomes" id="UP000695022">
    <property type="component" value="Unplaced"/>
</dbReference>
<dbReference type="PROSITE" id="PS50991">
    <property type="entry name" value="PYR_CT"/>
    <property type="match status" value="1"/>
</dbReference>
<proteinExistence type="predicted"/>
<dbReference type="RefSeq" id="XP_014680488.1">
    <property type="nucleotide sequence ID" value="XM_014825002.1"/>
</dbReference>
<feature type="non-terminal residue" evidence="3">
    <location>
        <position position="253"/>
    </location>
</feature>
<dbReference type="InterPro" id="IPR000891">
    <property type="entry name" value="PYR_CT"/>
</dbReference>
<dbReference type="Gene3D" id="3.20.20.70">
    <property type="entry name" value="Aldolase class I"/>
    <property type="match status" value="1"/>
</dbReference>
<dbReference type="InterPro" id="IPR013785">
    <property type="entry name" value="Aldolase_TIM"/>
</dbReference>
<dbReference type="Pfam" id="PF00682">
    <property type="entry name" value="HMGL-like"/>
    <property type="match status" value="1"/>
</dbReference>
<evidence type="ECO:0000259" key="1">
    <source>
        <dbReference type="PROSITE" id="PS50991"/>
    </source>
</evidence>
<sequence>LLQPYAAEMLIPALKEVVDLPIHLHTHDTSSMQAATLLKAIEADVDIVDACLSSMSGLTSQPNLNSMIAIMQGQPREQKYNLASLNQYANYWEDAREIYYPFESGLKAGTAEVYEHEIPGGQYSNLRPQAIALGLEHKFEEVKKNYSVVNKMFGDIVKVTPSSKVVGDMAIFMTSNGLSEADVMEQGATLAFPDSVIDLFKGNLGQTNDGFPEALSKLILKGDKPFTDAPNAHLAPIDFDTEFAAFQQAFDDE</sequence>
<evidence type="ECO:0000313" key="3">
    <source>
        <dbReference type="RefSeq" id="XP_014680488.1"/>
    </source>
</evidence>
<dbReference type="InterPro" id="IPR055268">
    <property type="entry name" value="PCB-like"/>
</dbReference>
<dbReference type="SUPFAM" id="SSF89000">
    <property type="entry name" value="post-HMGL domain-like"/>
    <property type="match status" value="1"/>
</dbReference>
<dbReference type="Pfam" id="PF02436">
    <property type="entry name" value="PYC_OADA"/>
    <property type="match status" value="1"/>
</dbReference>
<dbReference type="GeneID" id="106820490"/>
<dbReference type="PANTHER" id="PTHR43778:SF2">
    <property type="entry name" value="PYRUVATE CARBOXYLASE, MITOCHONDRIAL"/>
    <property type="match status" value="1"/>
</dbReference>
<reference evidence="3" key="1">
    <citation type="submission" date="2025-08" db="UniProtKB">
        <authorList>
            <consortium name="RefSeq"/>
        </authorList>
    </citation>
    <scope>IDENTIFICATION</scope>
</reference>
<organism evidence="2 3">
    <name type="scientific">Priapulus caudatus</name>
    <name type="common">Priapulid worm</name>
    <dbReference type="NCBI Taxonomy" id="37621"/>
    <lineage>
        <taxon>Eukaryota</taxon>
        <taxon>Metazoa</taxon>
        <taxon>Ecdysozoa</taxon>
        <taxon>Scalidophora</taxon>
        <taxon>Priapulida</taxon>
        <taxon>Priapulimorpha</taxon>
        <taxon>Priapulimorphida</taxon>
        <taxon>Priapulidae</taxon>
        <taxon>Priapulus</taxon>
    </lineage>
</organism>
<dbReference type="InterPro" id="IPR003379">
    <property type="entry name" value="Carboxylase_cons_dom"/>
</dbReference>
<protein>
    <submittedName>
        <fullName evidence="3">Pyruvate carboxylase-like</fullName>
    </submittedName>
</protein>
<evidence type="ECO:0000313" key="2">
    <source>
        <dbReference type="Proteomes" id="UP000695022"/>
    </source>
</evidence>
<dbReference type="SUPFAM" id="SSF51569">
    <property type="entry name" value="Aldolase"/>
    <property type="match status" value="1"/>
</dbReference>
<dbReference type="PANTHER" id="PTHR43778">
    <property type="entry name" value="PYRUVATE CARBOXYLASE"/>
    <property type="match status" value="1"/>
</dbReference>
<keyword evidence="2" id="KW-1185">Reference proteome</keyword>